<dbReference type="AlphaFoldDB" id="A0A1T4Y0K8"/>
<gene>
    <name evidence="2" type="ORF">SAMN04244570_1564</name>
</gene>
<reference evidence="3" key="1">
    <citation type="submission" date="2017-02" db="EMBL/GenBank/DDBJ databases">
        <authorList>
            <person name="Varghese N."/>
            <person name="Submissions S."/>
        </authorList>
    </citation>
    <scope>NUCLEOTIDE SEQUENCE [LARGE SCALE GENOMIC DNA]</scope>
    <source>
        <strain evidence="3">DSM 23966</strain>
    </source>
</reference>
<feature type="transmembrane region" description="Helical" evidence="1">
    <location>
        <begin position="41"/>
        <end position="63"/>
    </location>
</feature>
<evidence type="ECO:0000313" key="3">
    <source>
        <dbReference type="Proteomes" id="UP000190042"/>
    </source>
</evidence>
<accession>A0A1T4Y0K8</accession>
<dbReference type="Proteomes" id="UP000190042">
    <property type="component" value="Unassembled WGS sequence"/>
</dbReference>
<dbReference type="EMBL" id="FUYJ01000002">
    <property type="protein sequence ID" value="SKA95173.1"/>
    <property type="molecule type" value="Genomic_DNA"/>
</dbReference>
<protein>
    <recommendedName>
        <fullName evidence="4">Solute:sodium symporter small subunit</fullName>
    </recommendedName>
</protein>
<feature type="transmembrane region" description="Helical" evidence="1">
    <location>
        <begin position="7"/>
        <end position="29"/>
    </location>
</feature>
<evidence type="ECO:0008006" key="4">
    <source>
        <dbReference type="Google" id="ProtNLM"/>
    </source>
</evidence>
<keyword evidence="1" id="KW-1133">Transmembrane helix</keyword>
<evidence type="ECO:0000313" key="2">
    <source>
        <dbReference type="EMBL" id="SKA95173.1"/>
    </source>
</evidence>
<organism evidence="2 3">
    <name type="scientific">Sporosarcina newyorkensis</name>
    <dbReference type="NCBI Taxonomy" id="759851"/>
    <lineage>
        <taxon>Bacteria</taxon>
        <taxon>Bacillati</taxon>
        <taxon>Bacillota</taxon>
        <taxon>Bacilli</taxon>
        <taxon>Bacillales</taxon>
        <taxon>Caryophanaceae</taxon>
        <taxon>Sporosarcina</taxon>
    </lineage>
</organism>
<keyword evidence="1" id="KW-0812">Transmembrane</keyword>
<name>A0A1T4Y0K8_9BACL</name>
<sequence length="70" mass="8287">MSIRSFRAFYIIISTLLFSTVLFPMFTFGNKAYPLIFGLPYSFFWIILWIVITFMAVLILYFIDPDKEEG</sequence>
<keyword evidence="3" id="KW-1185">Reference proteome</keyword>
<keyword evidence="1" id="KW-0472">Membrane</keyword>
<evidence type="ECO:0000256" key="1">
    <source>
        <dbReference type="SAM" id="Phobius"/>
    </source>
</evidence>
<proteinExistence type="predicted"/>